<comment type="caution">
    <text evidence="1">The sequence shown here is derived from an EMBL/GenBank/DDBJ whole genome shotgun (WGS) entry which is preliminary data.</text>
</comment>
<name>A0ACB8TUD9_9APHY</name>
<evidence type="ECO:0000313" key="2">
    <source>
        <dbReference type="Proteomes" id="UP001055072"/>
    </source>
</evidence>
<reference evidence="1" key="1">
    <citation type="journal article" date="2021" name="Environ. Microbiol.">
        <title>Gene family expansions and transcriptome signatures uncover fungal adaptations to wood decay.</title>
        <authorList>
            <person name="Hage H."/>
            <person name="Miyauchi S."/>
            <person name="Viragh M."/>
            <person name="Drula E."/>
            <person name="Min B."/>
            <person name="Chaduli D."/>
            <person name="Navarro D."/>
            <person name="Favel A."/>
            <person name="Norest M."/>
            <person name="Lesage-Meessen L."/>
            <person name="Balint B."/>
            <person name="Merenyi Z."/>
            <person name="de Eugenio L."/>
            <person name="Morin E."/>
            <person name="Martinez A.T."/>
            <person name="Baldrian P."/>
            <person name="Stursova M."/>
            <person name="Martinez M.J."/>
            <person name="Novotny C."/>
            <person name="Magnuson J.K."/>
            <person name="Spatafora J.W."/>
            <person name="Maurice S."/>
            <person name="Pangilinan J."/>
            <person name="Andreopoulos W."/>
            <person name="LaButti K."/>
            <person name="Hundley H."/>
            <person name="Na H."/>
            <person name="Kuo A."/>
            <person name="Barry K."/>
            <person name="Lipzen A."/>
            <person name="Henrissat B."/>
            <person name="Riley R."/>
            <person name="Ahrendt S."/>
            <person name="Nagy L.G."/>
            <person name="Grigoriev I.V."/>
            <person name="Martin F."/>
            <person name="Rosso M.N."/>
        </authorList>
    </citation>
    <scope>NUCLEOTIDE SEQUENCE</scope>
    <source>
        <strain evidence="1">CBS 384.51</strain>
    </source>
</reference>
<organism evidence="1 2">
    <name type="scientific">Irpex rosettiformis</name>
    <dbReference type="NCBI Taxonomy" id="378272"/>
    <lineage>
        <taxon>Eukaryota</taxon>
        <taxon>Fungi</taxon>
        <taxon>Dikarya</taxon>
        <taxon>Basidiomycota</taxon>
        <taxon>Agaricomycotina</taxon>
        <taxon>Agaricomycetes</taxon>
        <taxon>Polyporales</taxon>
        <taxon>Irpicaceae</taxon>
        <taxon>Irpex</taxon>
    </lineage>
</organism>
<evidence type="ECO:0000313" key="1">
    <source>
        <dbReference type="EMBL" id="KAI0085556.1"/>
    </source>
</evidence>
<proteinExistence type="predicted"/>
<sequence length="715" mass="76835">MKFGGTTGIIRACGDEEPEDEECDPSVASNSCSSPITAQPPGAGCDPIEKREDNTCTQPRATQQGTCGDNDECAAVASCQGKDRQECPDGQYSAQQGNCTDDPGCPPVPACQDKYQPRLKECFGGPRSRQATNGTKCTSDYPGNEECKEDSASCADRSNAETKARNPKFRPLRLSADSTLFQDELSFGFGKPKTPRSNGSNPNQQRTPPRPSSAMKSYFNLITANLQTNQDLQSEELQMNGSACYDANETVQVVNIQSLGKSGMKFGGKTGIIRACGDEEPEGEVCDSSVASNSCSPPGEGCDPIEEREDNPCTQPCATQQGTCVDNDECGAVASCQGKDRQECSDGQCSAQQGNCTDSAVCPPVPACQVKDQLKLEECFDCTGSAVCPPVPACQDQLKLEECCDGDRSYQATNGTECMSDYPGNEECKEDSASCADRSNADTKARNPKFRPLRLSTDSTLFQGELSPGFGKPKTPRSNGSHPNQQRTPPRSSIAMKSDFNLITANLQTNQDPQPEELQMNGSACYDASEAVQVVNSYGQSGLSIQNNAGSVWTANTRDQSLQNTFSQRLRSGTIRGNCFSNVTLGASVTHIGEIADVEVKASSDGEIHRETRLDMFSPMKSLSGSVDGSWRQRLDIVNTIKTVMQVGCVDSARFAAVFEGLQVDSNLFQGVASSVEESYLMSLEIEQAKVGGNGCLVSRHCYQQYLHTYSPAER</sequence>
<keyword evidence="2" id="KW-1185">Reference proteome</keyword>
<dbReference type="Proteomes" id="UP001055072">
    <property type="component" value="Unassembled WGS sequence"/>
</dbReference>
<protein>
    <submittedName>
        <fullName evidence="1">Uncharacterized protein</fullName>
    </submittedName>
</protein>
<dbReference type="EMBL" id="MU274930">
    <property type="protein sequence ID" value="KAI0085556.1"/>
    <property type="molecule type" value="Genomic_DNA"/>
</dbReference>
<accession>A0ACB8TUD9</accession>
<gene>
    <name evidence="1" type="ORF">BDY19DRAFT_440949</name>
</gene>